<evidence type="ECO:0000313" key="5">
    <source>
        <dbReference type="EMBL" id="JAC28512.1"/>
    </source>
</evidence>
<comment type="subcellular location">
    <subcellularLocation>
        <location evidence="1">Secreted</location>
    </subcellularLocation>
</comment>
<accession>A0A023G441</accession>
<evidence type="ECO:0000256" key="1">
    <source>
        <dbReference type="ARBA" id="ARBA00004613"/>
    </source>
</evidence>
<name>A0A023G441_AMBTT</name>
<feature type="signal peptide" evidence="3">
    <location>
        <begin position="1"/>
        <end position="15"/>
    </location>
</feature>
<evidence type="ECO:0000256" key="2">
    <source>
        <dbReference type="ARBA" id="ARBA00022525"/>
    </source>
</evidence>
<feature type="chain" id="PRO_5012520026" description="Single domain-containing protein" evidence="3">
    <location>
        <begin position="16"/>
        <end position="114"/>
    </location>
</feature>
<organism evidence="5">
    <name type="scientific">Amblyomma triste</name>
    <name type="common">Neotropical tick</name>
    <dbReference type="NCBI Taxonomy" id="251400"/>
    <lineage>
        <taxon>Eukaryota</taxon>
        <taxon>Metazoa</taxon>
        <taxon>Ecdysozoa</taxon>
        <taxon>Arthropoda</taxon>
        <taxon>Chelicerata</taxon>
        <taxon>Arachnida</taxon>
        <taxon>Acari</taxon>
        <taxon>Parasitiformes</taxon>
        <taxon>Ixodida</taxon>
        <taxon>Ixodoidea</taxon>
        <taxon>Ixodidae</taxon>
        <taxon>Amblyomminae</taxon>
        <taxon>Amblyomma</taxon>
    </lineage>
</organism>
<sequence>MRKFVLLLIFVGVYATHHKMEYNKNQDPSLYLQSDICLFRGYSLLLNSPMYMEKPCENWTCILDPLGKPELHLEGCETAEDGPMYSLGETQDTSNVFPKCCTESAGVSTSLLNS</sequence>
<protein>
    <recommendedName>
        <fullName evidence="4">Single domain-containing protein</fullName>
    </recommendedName>
</protein>
<dbReference type="EMBL" id="GBBM01006906">
    <property type="protein sequence ID" value="JAC28512.1"/>
    <property type="molecule type" value="mRNA"/>
</dbReference>
<dbReference type="AlphaFoldDB" id="A0A023G441"/>
<dbReference type="Pfam" id="PF15430">
    <property type="entry name" value="SVWC"/>
    <property type="match status" value="1"/>
</dbReference>
<feature type="domain" description="Single" evidence="4">
    <location>
        <begin position="37"/>
        <end position="102"/>
    </location>
</feature>
<reference evidence="5" key="1">
    <citation type="submission" date="2014-03" db="EMBL/GenBank/DDBJ databases">
        <title>The sialotranscriptome of Amblyomma triste, Amblyomma parvum and Amblyomma cajennense ticks, uncovered by 454-based RNA-seq.</title>
        <authorList>
            <person name="Garcia G.R."/>
            <person name="Gardinassi L.G."/>
            <person name="Ribeiro J.M."/>
            <person name="Anatriello E."/>
            <person name="Ferreira B.R."/>
            <person name="Moreira H.N."/>
            <person name="Mafra C."/>
            <person name="Olegario M.M."/>
            <person name="Szabo P.J."/>
            <person name="Miranda-Santos I.K."/>
            <person name="Maruyama S.R."/>
        </authorList>
    </citation>
    <scope>NUCLEOTIDE SEQUENCE</scope>
    <source>
        <strain evidence="5">Mato Grasso do Sul</strain>
        <tissue evidence="5">Salivary glands</tissue>
    </source>
</reference>
<keyword evidence="3" id="KW-0732">Signal</keyword>
<keyword evidence="2" id="KW-0964">Secreted</keyword>
<dbReference type="InterPro" id="IPR029277">
    <property type="entry name" value="SVWC_dom"/>
</dbReference>
<dbReference type="GO" id="GO:0005576">
    <property type="term" value="C:extracellular region"/>
    <property type="evidence" value="ECO:0007669"/>
    <property type="project" value="UniProtKB-SubCell"/>
</dbReference>
<proteinExistence type="evidence at transcript level"/>
<evidence type="ECO:0000256" key="3">
    <source>
        <dbReference type="SAM" id="SignalP"/>
    </source>
</evidence>
<evidence type="ECO:0000259" key="4">
    <source>
        <dbReference type="Pfam" id="PF15430"/>
    </source>
</evidence>